<dbReference type="InterPro" id="IPR008964">
    <property type="entry name" value="Invasin/intimin_cell_adhesion"/>
</dbReference>
<gene>
    <name evidence="2" type="ORF">E7Z74_06550</name>
</gene>
<evidence type="ECO:0008006" key="4">
    <source>
        <dbReference type="Google" id="ProtNLM"/>
    </source>
</evidence>
<organism evidence="2 3">
    <name type="scientific">Methanobrevibacter millerae</name>
    <dbReference type="NCBI Taxonomy" id="230361"/>
    <lineage>
        <taxon>Archaea</taxon>
        <taxon>Methanobacteriati</taxon>
        <taxon>Methanobacteriota</taxon>
        <taxon>Methanomada group</taxon>
        <taxon>Methanobacteria</taxon>
        <taxon>Methanobacteriales</taxon>
        <taxon>Methanobacteriaceae</taxon>
        <taxon>Methanobrevibacter</taxon>
    </lineage>
</organism>
<keyword evidence="1" id="KW-0472">Membrane</keyword>
<dbReference type="SUPFAM" id="SSF49373">
    <property type="entry name" value="Invasin/intimin cell-adhesion fragments"/>
    <property type="match status" value="1"/>
</dbReference>
<dbReference type="Gene3D" id="2.60.40.10">
    <property type="entry name" value="Immunoglobulins"/>
    <property type="match status" value="1"/>
</dbReference>
<feature type="transmembrane region" description="Helical" evidence="1">
    <location>
        <begin position="6"/>
        <end position="25"/>
    </location>
</feature>
<name>A0A8T3VTH4_9EURY</name>
<reference evidence="2" key="1">
    <citation type="submission" date="2019-04" db="EMBL/GenBank/DDBJ databases">
        <title>Evolution of Biomass-Degrading Anaerobic Consortia Revealed by Metagenomics.</title>
        <authorList>
            <person name="Peng X."/>
        </authorList>
    </citation>
    <scope>NUCLEOTIDE SEQUENCE</scope>
    <source>
        <strain evidence="2">SIG13</strain>
    </source>
</reference>
<evidence type="ECO:0000256" key="1">
    <source>
        <dbReference type="SAM" id="Phobius"/>
    </source>
</evidence>
<keyword evidence="1" id="KW-0812">Transmembrane</keyword>
<evidence type="ECO:0000313" key="3">
    <source>
        <dbReference type="Proteomes" id="UP000713479"/>
    </source>
</evidence>
<protein>
    <recommendedName>
        <fullName evidence="4">Adhesin-like protein</fullName>
    </recommendedName>
</protein>
<proteinExistence type="predicted"/>
<dbReference type="AlphaFoldDB" id="A0A8T3VTH4"/>
<evidence type="ECO:0000313" key="2">
    <source>
        <dbReference type="EMBL" id="MBE6510909.1"/>
    </source>
</evidence>
<sequence>MNFKNIILVIAIIVVVMGAAAFLMSHKAHPKDDSRISMVSASNLTEGDNFTVKLTDINGTALPNQNLNIIIVGDGGNSTQMNLTTNSTGEASFELDGSTFGNCAVKVKYSGNDKYNGCNFTDNIRINQKVVIIQTNQTTFNNTTNNTYTSYSYYDDEVVTTTYNEYY</sequence>
<dbReference type="EMBL" id="SUTF01000007">
    <property type="protein sequence ID" value="MBE6510909.1"/>
    <property type="molecule type" value="Genomic_DNA"/>
</dbReference>
<accession>A0A8T3VTH4</accession>
<dbReference type="Proteomes" id="UP000713479">
    <property type="component" value="Unassembled WGS sequence"/>
</dbReference>
<dbReference type="InterPro" id="IPR013783">
    <property type="entry name" value="Ig-like_fold"/>
</dbReference>
<keyword evidence="1" id="KW-1133">Transmembrane helix</keyword>
<comment type="caution">
    <text evidence="2">The sequence shown here is derived from an EMBL/GenBank/DDBJ whole genome shotgun (WGS) entry which is preliminary data.</text>
</comment>